<reference evidence="3" key="1">
    <citation type="submission" date="2021-03" db="EMBL/GenBank/DDBJ databases">
        <authorList>
            <person name="Tran Van P."/>
        </authorList>
    </citation>
    <scope>NUCLEOTIDE SEQUENCE</scope>
</reference>
<dbReference type="EMBL" id="CAJPIN010092092">
    <property type="protein sequence ID" value="CAG2068495.1"/>
    <property type="molecule type" value="Genomic_DNA"/>
</dbReference>
<dbReference type="InterPro" id="IPR003961">
    <property type="entry name" value="FN3_dom"/>
</dbReference>
<comment type="caution">
    <text evidence="3">The sequence shown here is derived from an EMBL/GenBank/DDBJ whole genome shotgun (WGS) entry which is preliminary data.</text>
</comment>
<evidence type="ECO:0000256" key="1">
    <source>
        <dbReference type="SAM" id="SignalP"/>
    </source>
</evidence>
<dbReference type="InterPro" id="IPR013783">
    <property type="entry name" value="Ig-like_fold"/>
</dbReference>
<feature type="domain" description="Fibronectin type-III" evidence="2">
    <location>
        <begin position="25"/>
        <end position="118"/>
    </location>
</feature>
<organism evidence="3 4">
    <name type="scientific">Timema podura</name>
    <name type="common">Walking stick</name>
    <dbReference type="NCBI Taxonomy" id="61482"/>
    <lineage>
        <taxon>Eukaryota</taxon>
        <taxon>Metazoa</taxon>
        <taxon>Ecdysozoa</taxon>
        <taxon>Arthropoda</taxon>
        <taxon>Hexapoda</taxon>
        <taxon>Insecta</taxon>
        <taxon>Pterygota</taxon>
        <taxon>Neoptera</taxon>
        <taxon>Polyneoptera</taxon>
        <taxon>Phasmatodea</taxon>
        <taxon>Timematodea</taxon>
        <taxon>Timematoidea</taxon>
        <taxon>Timematidae</taxon>
        <taxon>Timema</taxon>
    </lineage>
</organism>
<gene>
    <name evidence="3" type="ORF">TPAB3V08_LOCUS15438</name>
</gene>
<accession>A0ABN7PN21</accession>
<feature type="chain" id="PRO_5045233671" description="Fibronectin type-III domain-containing protein" evidence="1">
    <location>
        <begin position="20"/>
        <end position="118"/>
    </location>
</feature>
<dbReference type="InterPro" id="IPR036116">
    <property type="entry name" value="FN3_sf"/>
</dbReference>
<feature type="signal peptide" evidence="1">
    <location>
        <begin position="1"/>
        <end position="19"/>
    </location>
</feature>
<dbReference type="Gene3D" id="2.60.40.10">
    <property type="entry name" value="Immunoglobulins"/>
    <property type="match status" value="1"/>
</dbReference>
<keyword evidence="4" id="KW-1185">Reference proteome</keyword>
<dbReference type="PROSITE" id="PS50853">
    <property type="entry name" value="FN3"/>
    <property type="match status" value="1"/>
</dbReference>
<feature type="non-terminal residue" evidence="3">
    <location>
        <position position="118"/>
    </location>
</feature>
<keyword evidence="1" id="KW-0732">Signal</keyword>
<dbReference type="CDD" id="cd00063">
    <property type="entry name" value="FN3"/>
    <property type="match status" value="1"/>
</dbReference>
<dbReference type="Proteomes" id="UP001153148">
    <property type="component" value="Unassembled WGS sequence"/>
</dbReference>
<evidence type="ECO:0000313" key="4">
    <source>
        <dbReference type="Proteomes" id="UP001153148"/>
    </source>
</evidence>
<protein>
    <recommendedName>
        <fullName evidence="2">Fibronectin type-III domain-containing protein</fullName>
    </recommendedName>
</protein>
<dbReference type="PROSITE" id="PS51257">
    <property type="entry name" value="PROKAR_LIPOPROTEIN"/>
    <property type="match status" value="1"/>
</dbReference>
<evidence type="ECO:0000259" key="2">
    <source>
        <dbReference type="PROSITE" id="PS50853"/>
    </source>
</evidence>
<evidence type="ECO:0000313" key="3">
    <source>
        <dbReference type="EMBL" id="CAG2068495.1"/>
    </source>
</evidence>
<name>A0ABN7PN21_TIMPD</name>
<sequence>MYLRSVMVLACAALVASQACTGPGPVRDIQVLYSDSSRIMVQWLAPLDNGCPRSGFRYCLTDLDSGTEFSCHTINTFTYTSNGLSSCTWYLIEVTTLGQVGYLDSSTERLNETTSTSD</sequence>
<dbReference type="SUPFAM" id="SSF49265">
    <property type="entry name" value="Fibronectin type III"/>
    <property type="match status" value="1"/>
</dbReference>
<proteinExistence type="predicted"/>